<keyword evidence="2" id="KW-1185">Reference proteome</keyword>
<proteinExistence type="predicted"/>
<gene>
    <name evidence="1" type="ORF">F4820DRAFT_455905</name>
</gene>
<evidence type="ECO:0000313" key="1">
    <source>
        <dbReference type="EMBL" id="KAI4869390.1"/>
    </source>
</evidence>
<reference evidence="1 2" key="1">
    <citation type="journal article" date="2022" name="New Phytol.">
        <title>Ecological generalism drives hyperdiversity of secondary metabolite gene clusters in xylarialean endophytes.</title>
        <authorList>
            <person name="Franco M.E.E."/>
            <person name="Wisecaver J.H."/>
            <person name="Arnold A.E."/>
            <person name="Ju Y.M."/>
            <person name="Slot J.C."/>
            <person name="Ahrendt S."/>
            <person name="Moore L.P."/>
            <person name="Eastman K.E."/>
            <person name="Scott K."/>
            <person name="Konkel Z."/>
            <person name="Mondo S.J."/>
            <person name="Kuo A."/>
            <person name="Hayes R.D."/>
            <person name="Haridas S."/>
            <person name="Andreopoulos B."/>
            <person name="Riley R."/>
            <person name="LaButti K."/>
            <person name="Pangilinan J."/>
            <person name="Lipzen A."/>
            <person name="Amirebrahimi M."/>
            <person name="Yan J."/>
            <person name="Adam C."/>
            <person name="Keymanesh K."/>
            <person name="Ng V."/>
            <person name="Louie K."/>
            <person name="Northen T."/>
            <person name="Drula E."/>
            <person name="Henrissat B."/>
            <person name="Hsieh H.M."/>
            <person name="Youens-Clark K."/>
            <person name="Lutzoni F."/>
            <person name="Miadlikowska J."/>
            <person name="Eastwood D.C."/>
            <person name="Hamelin R.C."/>
            <person name="Grigoriev I.V."/>
            <person name="U'Ren J.M."/>
        </authorList>
    </citation>
    <scope>NUCLEOTIDE SEQUENCE [LARGE SCALE GENOMIC DNA]</scope>
    <source>
        <strain evidence="1 2">CBS 119005</strain>
    </source>
</reference>
<protein>
    <submittedName>
        <fullName evidence="1">Uncharacterized protein</fullName>
    </submittedName>
</protein>
<dbReference type="Proteomes" id="UP001497700">
    <property type="component" value="Unassembled WGS sequence"/>
</dbReference>
<dbReference type="EMBL" id="MU393431">
    <property type="protein sequence ID" value="KAI4869390.1"/>
    <property type="molecule type" value="Genomic_DNA"/>
</dbReference>
<accession>A0ACB9ZEZ2</accession>
<sequence length="1241" mass="138224">MPSRYGYTVAVVCAMSFEMQAVRYMLDRKYPPPNIPPKIRNGSDDTYGFGELSGHNVVLAYLPETRGKASAATVFTKLKRTFPCIQWRFLVGIGGGIPTANHDIRLGDVVVSMPNESYNGLVQYELGEETTDGVVLKDSLSHSPLLLREAIKAMHQSHGNEVDKFLSAMLRKGRHAGNYKRPTTEIDVLFEENYPHASANVSCENCDMSKAIERSPRPSNTPEIHYGLIASGDSVIEDAAERNAILRSCGDILCVETEAAGLATDFPCIVIRGISDYADSHNNDDWQDYAAAAAAAYSKELLSYIEPENSTSSSSDGNGSTMAGHANLTNFRGQGIQNSGPGNITVGGDVNIGPLNNKCLADLFLTDPRHDRKRIEQAKGGLLRDAYCWVLENDDFIRWHDGPSGLLWVRGDPGKGKTMLLCGIINELENQKQTSDTTHLLSFFFCQATDPRLNNATAVLRGLIYLLVNQQPSLISHLEEVYNRTGEALFKGVNAWVALHDIFENMLQDPSFPDAIFVVDALDECEKDLPLLLDLIIVPSRVKWVVSSRNRLDIEERLYSGKEHIRPLCLELNESFISEAVRRYIQHKVGQLAEQKRYSIGLQEDVQNYLVSNSRGYLRHTYAKLEEFRAGLDSLYDRMMGQITESYDAESCKQIELAPLVESPECLKLEDLEEIVKLCGSFLILREGIIYFLHQSAKDYLLRNAANTIFLSGMRGGHYTICQRSLKLMSQILRRDIYNMDNWGIPPTQITPPDPDPLAAVRYSCVYWANHLAECQPNEQIQNNSLQDDGIVYRFLREHYLHWLEALSIIESLPQGVLAISKLKELVLLIHDAYRFIRHNMLAIESSPLQVYASALFFTPCQSLIRELFKVEKPSWLSLKPAVEDQWSACVMTFAGHSKEVMSLALSPDGNRLASGSQDFTVKLWDTTTGACLSTLTGHEYGVESVAFSPNGNLLASGSYDETVRVWNMETGACEAVLTGHGRSVESVAFSPDGIKIWDTTTGTFLKTLTGHKNSVNLVTFSSDGSQLASASSDLIIKVWDIASSVCLATFEGDDALSINSFNGAVKVLDIMMAADLTVVIKHRSYVRDINFSPDGSLFASSSGFDVWVWSTKTGECFETLQAPQLSTSIAFSPDGSQVVSKDFEGRVHYLPISVPTGRPPTTFSQWLRMTAHDRRHVTPSRAEWIICNEEKLFWLPPEYRPNSSAVHTQTIAIGCWSGRVWLLNFSFPEEKLPKIQFTGD</sequence>
<organism evidence="1 2">
    <name type="scientific">Hypoxylon rubiginosum</name>
    <dbReference type="NCBI Taxonomy" id="110542"/>
    <lineage>
        <taxon>Eukaryota</taxon>
        <taxon>Fungi</taxon>
        <taxon>Dikarya</taxon>
        <taxon>Ascomycota</taxon>
        <taxon>Pezizomycotina</taxon>
        <taxon>Sordariomycetes</taxon>
        <taxon>Xylariomycetidae</taxon>
        <taxon>Xylariales</taxon>
        <taxon>Hypoxylaceae</taxon>
        <taxon>Hypoxylon</taxon>
    </lineage>
</organism>
<name>A0ACB9ZEZ2_9PEZI</name>
<evidence type="ECO:0000313" key="2">
    <source>
        <dbReference type="Proteomes" id="UP001497700"/>
    </source>
</evidence>
<comment type="caution">
    <text evidence="1">The sequence shown here is derived from an EMBL/GenBank/DDBJ whole genome shotgun (WGS) entry which is preliminary data.</text>
</comment>